<evidence type="ECO:0000256" key="1">
    <source>
        <dbReference type="SAM" id="MobiDB-lite"/>
    </source>
</evidence>
<dbReference type="AlphaFoldDB" id="A0A8X6X1P2"/>
<accession>A0A8X6X1P2</accession>
<feature type="compositionally biased region" description="Polar residues" evidence="1">
    <location>
        <begin position="65"/>
        <end position="76"/>
    </location>
</feature>
<gene>
    <name evidence="2" type="primary">NCL1_55869</name>
    <name evidence="2" type="ORF">TNIN_332761</name>
</gene>
<dbReference type="EMBL" id="BMAV01004284">
    <property type="protein sequence ID" value="GFY44547.1"/>
    <property type="molecule type" value="Genomic_DNA"/>
</dbReference>
<comment type="caution">
    <text evidence="2">The sequence shown here is derived from an EMBL/GenBank/DDBJ whole genome shotgun (WGS) entry which is preliminary data.</text>
</comment>
<organism evidence="2 3">
    <name type="scientific">Trichonephila inaurata madagascariensis</name>
    <dbReference type="NCBI Taxonomy" id="2747483"/>
    <lineage>
        <taxon>Eukaryota</taxon>
        <taxon>Metazoa</taxon>
        <taxon>Ecdysozoa</taxon>
        <taxon>Arthropoda</taxon>
        <taxon>Chelicerata</taxon>
        <taxon>Arachnida</taxon>
        <taxon>Araneae</taxon>
        <taxon>Araneomorphae</taxon>
        <taxon>Entelegynae</taxon>
        <taxon>Araneoidea</taxon>
        <taxon>Nephilidae</taxon>
        <taxon>Trichonephila</taxon>
        <taxon>Trichonephila inaurata</taxon>
    </lineage>
</organism>
<feature type="region of interest" description="Disordered" evidence="1">
    <location>
        <begin position="1"/>
        <end position="31"/>
    </location>
</feature>
<sequence>MPKIGTSKITLAECEKPKVPENPESSPLYYSPTSQYFNPNFPQCSSTSSPFRLTPPPRYHPYLNQAESDNNFQKLDSQPADPRTFQAKPESVIKNIYEGDYNRTSKETKDKEASERIIYRCGNRKFTFINTDHR</sequence>
<evidence type="ECO:0000313" key="3">
    <source>
        <dbReference type="Proteomes" id="UP000886998"/>
    </source>
</evidence>
<dbReference type="Proteomes" id="UP000886998">
    <property type="component" value="Unassembled WGS sequence"/>
</dbReference>
<dbReference type="OrthoDB" id="10568726at2759"/>
<feature type="region of interest" description="Disordered" evidence="1">
    <location>
        <begin position="45"/>
        <end position="87"/>
    </location>
</feature>
<reference evidence="2" key="1">
    <citation type="submission" date="2020-08" db="EMBL/GenBank/DDBJ databases">
        <title>Multicomponent nature underlies the extraordinary mechanical properties of spider dragline silk.</title>
        <authorList>
            <person name="Kono N."/>
            <person name="Nakamura H."/>
            <person name="Mori M."/>
            <person name="Yoshida Y."/>
            <person name="Ohtoshi R."/>
            <person name="Malay A.D."/>
            <person name="Moran D.A.P."/>
            <person name="Tomita M."/>
            <person name="Numata K."/>
            <person name="Arakawa K."/>
        </authorList>
    </citation>
    <scope>NUCLEOTIDE SEQUENCE</scope>
</reference>
<name>A0A8X6X1P2_9ARAC</name>
<keyword evidence="3" id="KW-1185">Reference proteome</keyword>
<evidence type="ECO:0000313" key="2">
    <source>
        <dbReference type="EMBL" id="GFY44547.1"/>
    </source>
</evidence>
<proteinExistence type="predicted"/>
<protein>
    <submittedName>
        <fullName evidence="2">Uncharacterized protein</fullName>
    </submittedName>
</protein>